<organism evidence="2">
    <name type="scientific">Paenibacillus sp. BIHB 4019</name>
    <dbReference type="NCBI Taxonomy" id="1870819"/>
    <lineage>
        <taxon>Bacteria</taxon>
        <taxon>Bacillati</taxon>
        <taxon>Bacillota</taxon>
        <taxon>Bacilli</taxon>
        <taxon>Bacillales</taxon>
        <taxon>Paenibacillaceae</taxon>
        <taxon>Paenibacillus</taxon>
    </lineage>
</organism>
<dbReference type="AlphaFoldDB" id="A0A1B2DGH8"/>
<feature type="transmembrane region" description="Helical" evidence="1">
    <location>
        <begin position="198"/>
        <end position="216"/>
    </location>
</feature>
<dbReference type="EMBL" id="CP016808">
    <property type="protein sequence ID" value="ANY66820.1"/>
    <property type="molecule type" value="Genomic_DNA"/>
</dbReference>
<feature type="transmembrane region" description="Helical" evidence="1">
    <location>
        <begin position="12"/>
        <end position="31"/>
    </location>
</feature>
<keyword evidence="1" id="KW-0472">Membrane</keyword>
<name>A0A1B2DGH8_9BACL</name>
<accession>A0A1B2DGH8</accession>
<reference evidence="2" key="1">
    <citation type="submission" date="2016-08" db="EMBL/GenBank/DDBJ databases">
        <title>Complete Genome Seqeunce of Paenibacillus sp. BIHB 4019 from tea rhizoplane.</title>
        <authorList>
            <person name="Thakur R."/>
            <person name="Swarnkar M.K."/>
            <person name="Gulati A."/>
        </authorList>
    </citation>
    <scope>NUCLEOTIDE SEQUENCE [LARGE SCALE GENOMIC DNA]</scope>
    <source>
        <strain evidence="2">BIHB4019</strain>
    </source>
</reference>
<evidence type="ECO:0000256" key="1">
    <source>
        <dbReference type="SAM" id="Phobius"/>
    </source>
</evidence>
<evidence type="ECO:0000313" key="2">
    <source>
        <dbReference type="EMBL" id="ANY66820.1"/>
    </source>
</evidence>
<feature type="transmembrane region" description="Helical" evidence="1">
    <location>
        <begin position="222"/>
        <end position="241"/>
    </location>
</feature>
<sequence>MGNRFWEFYLIRYLAGTIFGALILFILAMNYQNEMNRAYFPKAHNDDSKPDLSYFYSLLFETTRDIDISELDLTIGGNKVELQKAEALTGSGEIRLKTDGLTVLAAIIIAVFGFLYMYIASMLILILHAVRLIIYPGMRKFKALSKLYYFYVELSRLRSERERKVTGKGKEKETSDEWQGSRHLSEYIESYRHLREHGNAFAILLSEIVFAFWLVICSFSVWSIIVWVAAGSVAWFIGSYLEIRMVKERRSFLP</sequence>
<keyword evidence="1" id="KW-0812">Transmembrane</keyword>
<dbReference type="RefSeq" id="WP_099518113.1">
    <property type="nucleotide sequence ID" value="NZ_CP016808.1"/>
</dbReference>
<keyword evidence="1" id="KW-1133">Transmembrane helix</keyword>
<gene>
    <name evidence="2" type="ORF">BBD42_10355</name>
</gene>
<feature type="transmembrane region" description="Helical" evidence="1">
    <location>
        <begin position="103"/>
        <end position="130"/>
    </location>
</feature>
<proteinExistence type="predicted"/>
<protein>
    <submittedName>
        <fullName evidence="2">Uncharacterized protein</fullName>
    </submittedName>
</protein>